<dbReference type="InterPro" id="IPR029058">
    <property type="entry name" value="AB_hydrolase_fold"/>
</dbReference>
<keyword evidence="6" id="KW-0325">Glycoprotein</keyword>
<comment type="similarity">
    <text evidence="1 7">Belongs to the peptidase S10 family.</text>
</comment>
<dbReference type="InterPro" id="IPR018202">
    <property type="entry name" value="Ser_caboxypep_ser_AS"/>
</dbReference>
<dbReference type="InterPro" id="IPR001563">
    <property type="entry name" value="Peptidase_S10"/>
</dbReference>
<dbReference type="Gene3D" id="1.10.287.410">
    <property type="match status" value="1"/>
</dbReference>
<organism evidence="8">
    <name type="scientific">Mucochytrium quahogii</name>
    <dbReference type="NCBI Taxonomy" id="96639"/>
    <lineage>
        <taxon>Eukaryota</taxon>
        <taxon>Sar</taxon>
        <taxon>Stramenopiles</taxon>
        <taxon>Bigyra</taxon>
        <taxon>Labyrinthulomycetes</taxon>
        <taxon>Thraustochytrida</taxon>
        <taxon>Thraustochytriidae</taxon>
        <taxon>Mucochytrium</taxon>
    </lineage>
</organism>
<evidence type="ECO:0000256" key="1">
    <source>
        <dbReference type="ARBA" id="ARBA00009431"/>
    </source>
</evidence>
<evidence type="ECO:0000256" key="3">
    <source>
        <dbReference type="ARBA" id="ARBA00022670"/>
    </source>
</evidence>
<evidence type="ECO:0000256" key="4">
    <source>
        <dbReference type="ARBA" id="ARBA00022729"/>
    </source>
</evidence>
<evidence type="ECO:0000256" key="5">
    <source>
        <dbReference type="ARBA" id="ARBA00022801"/>
    </source>
</evidence>
<accession>A0A7S2REC6</accession>
<dbReference type="PRINTS" id="PR00724">
    <property type="entry name" value="CRBOXYPTASEC"/>
</dbReference>
<sequence>MRAGWFLFAIGVGLLRQLEGQAVPKFELSIVHDTVSGERAQLQPFTQDVDEILSGGRGGRLCDQVKQVAGYLRLLEQDKHYFFWFFESRNDPVNDPVTLWMTGGPGCSSGIALFAENGPCHVNEHGDGTINNQYSWNERSNMIYIDQPGGTGFSYGKDDHFEKGVTADMDIFVREFMRKFAQFRENQFFIFGESYGGHYVPSTAHRIFENNKASDLKINLAGVAVGNGLTDPYIQYSYYARMAFNSTTVPARVSKKTFKKMAKKTPSCLSEIEKCNHPNHPKKDCLKALNQCNKDLVVPYTSTGYNVYDMRRKCKGCTNNFTNVEKFLNSKRVQNILGVHKKWQSCNKGVYKDMSADFTRSYAWTVPALLEAGIPVLIYAGDCDYICNWMGNKAWTLALKWSGQDDFQAAQDTPWMVQDEQAGIMRSANGFTFLQFFQAGHMVPKDQPEFSQAMFNSFILNGDI</sequence>
<dbReference type="PROSITE" id="PS00131">
    <property type="entry name" value="CARBOXYPEPT_SER_SER"/>
    <property type="match status" value="1"/>
</dbReference>
<keyword evidence="5 7" id="KW-0378">Hydrolase</keyword>
<protein>
    <recommendedName>
        <fullName evidence="7">Carboxypeptidase</fullName>
        <ecNumber evidence="7">3.4.16.-</ecNumber>
    </recommendedName>
</protein>
<name>A0A7S2REC6_9STRA</name>
<dbReference type="PANTHER" id="PTHR11802">
    <property type="entry name" value="SERINE PROTEASE FAMILY S10 SERINE CARBOXYPEPTIDASE"/>
    <property type="match status" value="1"/>
</dbReference>
<feature type="chain" id="PRO_5031598441" description="Carboxypeptidase" evidence="7">
    <location>
        <begin position="21"/>
        <end position="464"/>
    </location>
</feature>
<keyword evidence="4 7" id="KW-0732">Signal</keyword>
<dbReference type="Pfam" id="PF00450">
    <property type="entry name" value="Peptidase_S10"/>
    <property type="match status" value="1"/>
</dbReference>
<evidence type="ECO:0000256" key="2">
    <source>
        <dbReference type="ARBA" id="ARBA00022645"/>
    </source>
</evidence>
<dbReference type="EMBL" id="HBHK01004200">
    <property type="protein sequence ID" value="CAD9668627.1"/>
    <property type="molecule type" value="Transcribed_RNA"/>
</dbReference>
<keyword evidence="2 7" id="KW-0121">Carboxypeptidase</keyword>
<gene>
    <name evidence="8" type="ORF">QSP1433_LOCUS2517</name>
</gene>
<dbReference type="SUPFAM" id="SSF53474">
    <property type="entry name" value="alpha/beta-Hydrolases"/>
    <property type="match status" value="1"/>
</dbReference>
<reference evidence="8" key="1">
    <citation type="submission" date="2021-01" db="EMBL/GenBank/DDBJ databases">
        <authorList>
            <person name="Corre E."/>
            <person name="Pelletier E."/>
            <person name="Niang G."/>
            <person name="Scheremetjew M."/>
            <person name="Finn R."/>
            <person name="Kale V."/>
            <person name="Holt S."/>
            <person name="Cochrane G."/>
            <person name="Meng A."/>
            <person name="Brown T."/>
            <person name="Cohen L."/>
        </authorList>
    </citation>
    <scope>NUCLEOTIDE SEQUENCE</scope>
    <source>
        <strain evidence="8">NY070348D</strain>
    </source>
</reference>
<dbReference type="AlphaFoldDB" id="A0A7S2REC6"/>
<evidence type="ECO:0000313" key="8">
    <source>
        <dbReference type="EMBL" id="CAD9668627.1"/>
    </source>
</evidence>
<evidence type="ECO:0000256" key="6">
    <source>
        <dbReference type="ARBA" id="ARBA00023180"/>
    </source>
</evidence>
<evidence type="ECO:0000256" key="7">
    <source>
        <dbReference type="RuleBase" id="RU361156"/>
    </source>
</evidence>
<dbReference type="EC" id="3.4.16.-" evidence="7"/>
<feature type="signal peptide" evidence="7">
    <location>
        <begin position="1"/>
        <end position="20"/>
    </location>
</feature>
<dbReference type="Gene3D" id="3.40.50.1820">
    <property type="entry name" value="alpha/beta hydrolase"/>
    <property type="match status" value="1"/>
</dbReference>
<dbReference type="GO" id="GO:0006508">
    <property type="term" value="P:proteolysis"/>
    <property type="evidence" value="ECO:0007669"/>
    <property type="project" value="UniProtKB-KW"/>
</dbReference>
<dbReference type="PANTHER" id="PTHR11802:SF113">
    <property type="entry name" value="SERINE CARBOXYPEPTIDASE CTSA-4.1"/>
    <property type="match status" value="1"/>
</dbReference>
<proteinExistence type="inferred from homology"/>
<dbReference type="GO" id="GO:0004185">
    <property type="term" value="F:serine-type carboxypeptidase activity"/>
    <property type="evidence" value="ECO:0007669"/>
    <property type="project" value="UniProtKB-UniRule"/>
</dbReference>
<keyword evidence="3 7" id="KW-0645">Protease</keyword>